<dbReference type="InterPro" id="IPR007370">
    <property type="entry name" value="Glu_cys_ligase"/>
</dbReference>
<keyword evidence="4 8" id="KW-0317">Glutathione biosynthesis</keyword>
<dbReference type="Gene3D" id="3.30.590.20">
    <property type="match status" value="1"/>
</dbReference>
<dbReference type="AlphaFoldDB" id="A0A096APN3"/>
<dbReference type="EC" id="6.3.2.2" evidence="8"/>
<keyword evidence="12" id="KW-1185">Reference proteome</keyword>
<feature type="domain" description="Glutamate--cysteine ligase" evidence="10">
    <location>
        <begin position="9"/>
        <end position="372"/>
    </location>
</feature>
<evidence type="ECO:0000256" key="8">
    <source>
        <dbReference type="HAMAP-Rule" id="MF_00578"/>
    </source>
</evidence>
<evidence type="ECO:0000256" key="4">
    <source>
        <dbReference type="ARBA" id="ARBA00022684"/>
    </source>
</evidence>
<dbReference type="UniPathway" id="UPA00142">
    <property type="reaction ID" value="UER00209"/>
</dbReference>
<gene>
    <name evidence="8" type="primary">gshA</name>
    <name evidence="11" type="ORF">HMPREF2130_00085</name>
</gene>
<keyword evidence="3 8" id="KW-0436">Ligase</keyword>
<name>A0A096APN3_9BURK</name>
<evidence type="ECO:0000313" key="11">
    <source>
        <dbReference type="EMBL" id="KGF32587.1"/>
    </source>
</evidence>
<comment type="pathway">
    <text evidence="1 8 9">Sulfur metabolism; glutathione biosynthesis; glutathione from L-cysteine and L-glutamate: step 1/2.</text>
</comment>
<comment type="similarity">
    <text evidence="2 8">Belongs to the glutamate--cysteine ligase type 1 family. Type 1 subfamily.</text>
</comment>
<dbReference type="GO" id="GO:0006750">
    <property type="term" value="P:glutathione biosynthetic process"/>
    <property type="evidence" value="ECO:0007669"/>
    <property type="project" value="UniProtKB-UniRule"/>
</dbReference>
<dbReference type="NCBIfam" id="TIGR01434">
    <property type="entry name" value="glu_cys_ligase"/>
    <property type="match status" value="1"/>
</dbReference>
<dbReference type="eggNOG" id="COG2918">
    <property type="taxonomic scope" value="Bacteria"/>
</dbReference>
<evidence type="ECO:0000256" key="2">
    <source>
        <dbReference type="ARBA" id="ARBA00008772"/>
    </source>
</evidence>
<evidence type="ECO:0000256" key="1">
    <source>
        <dbReference type="ARBA" id="ARBA00005006"/>
    </source>
</evidence>
<dbReference type="EMBL" id="JRNI01000001">
    <property type="protein sequence ID" value="KGF32587.1"/>
    <property type="molecule type" value="Genomic_DNA"/>
</dbReference>
<evidence type="ECO:0000313" key="12">
    <source>
        <dbReference type="Proteomes" id="UP000029629"/>
    </source>
</evidence>
<dbReference type="PANTHER" id="PTHR38761">
    <property type="entry name" value="GLUTAMATE--CYSTEINE LIGASE"/>
    <property type="match status" value="1"/>
</dbReference>
<dbReference type="InterPro" id="IPR014746">
    <property type="entry name" value="Gln_synth/guanido_kin_cat_dom"/>
</dbReference>
<evidence type="ECO:0000256" key="9">
    <source>
        <dbReference type="RuleBase" id="RU004391"/>
    </source>
</evidence>
<dbReference type="Pfam" id="PF04262">
    <property type="entry name" value="Glu_cys_ligase"/>
    <property type="match status" value="1"/>
</dbReference>
<dbReference type="Proteomes" id="UP000029629">
    <property type="component" value="Unassembled WGS sequence"/>
</dbReference>
<proteinExistence type="inferred from homology"/>
<dbReference type="GO" id="GO:0004357">
    <property type="term" value="F:glutamate-cysteine ligase activity"/>
    <property type="evidence" value="ECO:0007669"/>
    <property type="project" value="UniProtKB-UniRule"/>
</dbReference>
<evidence type="ECO:0000256" key="5">
    <source>
        <dbReference type="ARBA" id="ARBA00022741"/>
    </source>
</evidence>
<evidence type="ECO:0000256" key="3">
    <source>
        <dbReference type="ARBA" id="ARBA00022598"/>
    </source>
</evidence>
<protein>
    <recommendedName>
        <fullName evidence="8">Glutamate--cysteine ligase</fullName>
        <ecNumber evidence="8">6.3.2.2</ecNumber>
    </recommendedName>
    <alternativeName>
        <fullName evidence="8">Gamma-ECS</fullName>
        <shortName evidence="8">GCS</shortName>
    </alternativeName>
    <alternativeName>
        <fullName evidence="8">Gamma-glutamylcysteine synthetase</fullName>
    </alternativeName>
</protein>
<dbReference type="OrthoDB" id="9803907at2"/>
<keyword evidence="6 8" id="KW-0067">ATP-binding</keyword>
<keyword evidence="5 8" id="KW-0547">Nucleotide-binding</keyword>
<reference evidence="11 12" key="1">
    <citation type="submission" date="2014-07" db="EMBL/GenBank/DDBJ databases">
        <authorList>
            <person name="McCorrison J."/>
            <person name="Sanka R."/>
            <person name="Torralba M."/>
            <person name="Gillis M."/>
            <person name="Haft D.H."/>
            <person name="Methe B."/>
            <person name="Sutton G."/>
            <person name="Nelson K.E."/>
        </authorList>
    </citation>
    <scope>NUCLEOTIDE SEQUENCE [LARGE SCALE GENOMIC DNA]</scope>
    <source>
        <strain evidence="11 12">DNF00040</strain>
    </source>
</reference>
<dbReference type="GO" id="GO:0046872">
    <property type="term" value="F:metal ion binding"/>
    <property type="evidence" value="ECO:0007669"/>
    <property type="project" value="TreeGrafter"/>
</dbReference>
<dbReference type="HAMAP" id="MF_00578">
    <property type="entry name" value="Glu_cys_ligase"/>
    <property type="match status" value="1"/>
</dbReference>
<dbReference type="InterPro" id="IPR006334">
    <property type="entry name" value="Glut_cys_ligase"/>
</dbReference>
<dbReference type="RefSeq" id="WP_052043518.1">
    <property type="nucleotide sequence ID" value="NZ_JRNI01000001.1"/>
</dbReference>
<dbReference type="GO" id="GO:0005524">
    <property type="term" value="F:ATP binding"/>
    <property type="evidence" value="ECO:0007669"/>
    <property type="project" value="UniProtKB-KW"/>
</dbReference>
<evidence type="ECO:0000256" key="7">
    <source>
        <dbReference type="ARBA" id="ARBA00048819"/>
    </source>
</evidence>
<dbReference type="GO" id="GO:0005829">
    <property type="term" value="C:cytosol"/>
    <property type="evidence" value="ECO:0007669"/>
    <property type="project" value="TreeGrafter"/>
</dbReference>
<sequence length="520" mass="59194">MSKFTIIKAQQDLLKQISRGIEREALRIDAHGDYALDSHPQALGATLTHPHITTDYSEALMELVTKPFHDVESLFRSLEHIHGFVLQNIGEQSLWMQSIPCELPPEELIPIAWYGHSNEGMLKHVYRRGLAERYGKAMQCIAGIHYNFSLPEAIWQHLEPSIEDAKERQSVGYMSLIRNFKRQSWLLMYLFGASPIINRSFVGQAPHQLLDFDDSSLYLPYATSLRMSDLGYTSEAQANIRTCYNRIESYVSLIYNAVTRPWPAYEKIGTHRDGEWIQLNTNMLQIENEYYASIRPKRTTKPGERPNNALIKRGVQYVEVRCMDVDPFEPTGISSQSAYFLDTFLLYCAVSHSPRFDAEDDCDETDNNFKQVVTEGRKPGLTLQRHGQPITLKAWGLEIIEALAPYAELLDKVYQTTAHRQALAAQQAKLEDIALTPAARYQQAVRDSGLSFNEFTKQNSLQHSDRLRALKLPAEVKQALVAESEASLQSYLAKEKSDTMSFDDYLRDFETGLVDPEAAS</sequence>
<comment type="caution">
    <text evidence="11">The sequence shown here is derived from an EMBL/GenBank/DDBJ whole genome shotgun (WGS) entry which is preliminary data.</text>
</comment>
<evidence type="ECO:0000256" key="6">
    <source>
        <dbReference type="ARBA" id="ARBA00022840"/>
    </source>
</evidence>
<comment type="catalytic activity">
    <reaction evidence="7 8 9">
        <text>L-cysteine + L-glutamate + ATP = gamma-L-glutamyl-L-cysteine + ADP + phosphate + H(+)</text>
        <dbReference type="Rhea" id="RHEA:13285"/>
        <dbReference type="ChEBI" id="CHEBI:15378"/>
        <dbReference type="ChEBI" id="CHEBI:29985"/>
        <dbReference type="ChEBI" id="CHEBI:30616"/>
        <dbReference type="ChEBI" id="CHEBI:35235"/>
        <dbReference type="ChEBI" id="CHEBI:43474"/>
        <dbReference type="ChEBI" id="CHEBI:58173"/>
        <dbReference type="ChEBI" id="CHEBI:456216"/>
        <dbReference type="EC" id="6.3.2.2"/>
    </reaction>
</comment>
<organism evidence="11 12">
    <name type="scientific">Oligella urethralis DNF00040</name>
    <dbReference type="NCBI Taxonomy" id="1401065"/>
    <lineage>
        <taxon>Bacteria</taxon>
        <taxon>Pseudomonadati</taxon>
        <taxon>Pseudomonadota</taxon>
        <taxon>Betaproteobacteria</taxon>
        <taxon>Burkholderiales</taxon>
        <taxon>Alcaligenaceae</taxon>
        <taxon>Oligella</taxon>
    </lineage>
</organism>
<accession>A0A096APN3</accession>
<evidence type="ECO:0000259" key="10">
    <source>
        <dbReference type="Pfam" id="PF04262"/>
    </source>
</evidence>
<dbReference type="PANTHER" id="PTHR38761:SF1">
    <property type="entry name" value="GLUTAMATE--CYSTEINE LIGASE"/>
    <property type="match status" value="1"/>
</dbReference>
<dbReference type="SUPFAM" id="SSF55931">
    <property type="entry name" value="Glutamine synthetase/guanido kinase"/>
    <property type="match status" value="1"/>
</dbReference>